<dbReference type="EMBL" id="BACD03000010">
    <property type="protein sequence ID" value="GAO47706.1"/>
    <property type="molecule type" value="Genomic_DNA"/>
</dbReference>
<dbReference type="Proteomes" id="UP000033140">
    <property type="component" value="Unassembled WGS sequence"/>
</dbReference>
<evidence type="ECO:0000313" key="2">
    <source>
        <dbReference type="EMBL" id="GAO47706.1"/>
    </source>
</evidence>
<reference evidence="2 3" key="1">
    <citation type="journal article" date="2011" name="J. Gen. Appl. Microbiol.">
        <title>Draft genome sequencing of the enigmatic yeast Saitoella complicata.</title>
        <authorList>
            <person name="Nishida H."/>
            <person name="Hamamoto M."/>
            <person name="Sugiyama J."/>
        </authorList>
    </citation>
    <scope>NUCLEOTIDE SEQUENCE [LARGE SCALE GENOMIC DNA]</scope>
    <source>
        <strain evidence="2 3">NRRL Y-17804</strain>
    </source>
</reference>
<evidence type="ECO:0000313" key="3">
    <source>
        <dbReference type="Proteomes" id="UP000033140"/>
    </source>
</evidence>
<name>A0A0E9NDB1_SAICN</name>
<sequence>MQARGVQQIIDGKEPPRLEEAFKKRSTAEGKRMVTLGSDRDKTQKEIVAELDREIVDARQRLLSGEDIGWTSAPEDPNPVMPGGCFAFLHPRLLMDTGFHTPSTICEPSTSYDIDTRINDLTQELELVNQQLKIQSQKF</sequence>
<evidence type="ECO:0000256" key="1">
    <source>
        <dbReference type="SAM" id="MobiDB-lite"/>
    </source>
</evidence>
<protein>
    <submittedName>
        <fullName evidence="2">Uncharacterized protein</fullName>
    </submittedName>
</protein>
<gene>
    <name evidence="2" type="ORF">G7K_1905-t1</name>
</gene>
<feature type="region of interest" description="Disordered" evidence="1">
    <location>
        <begin position="1"/>
        <end position="31"/>
    </location>
</feature>
<comment type="caution">
    <text evidence="2">The sequence shown here is derived from an EMBL/GenBank/DDBJ whole genome shotgun (WGS) entry which is preliminary data.</text>
</comment>
<reference evidence="2 3" key="3">
    <citation type="journal article" date="2015" name="Genome Announc.">
        <title>Draft Genome Sequence of the Archiascomycetous Yeast Saitoella complicata.</title>
        <authorList>
            <person name="Yamauchi K."/>
            <person name="Kondo S."/>
            <person name="Hamamoto M."/>
            <person name="Takahashi Y."/>
            <person name="Ogura Y."/>
            <person name="Hayashi T."/>
            <person name="Nishida H."/>
        </authorList>
    </citation>
    <scope>NUCLEOTIDE SEQUENCE [LARGE SCALE GENOMIC DNA]</scope>
    <source>
        <strain evidence="2 3">NRRL Y-17804</strain>
    </source>
</reference>
<proteinExistence type="predicted"/>
<keyword evidence="3" id="KW-1185">Reference proteome</keyword>
<accession>A0A0E9NDB1</accession>
<organism evidence="2 3">
    <name type="scientific">Saitoella complicata (strain BCRC 22490 / CBS 7301 / JCM 7358 / NBRC 10748 / NRRL Y-17804)</name>
    <dbReference type="NCBI Taxonomy" id="698492"/>
    <lineage>
        <taxon>Eukaryota</taxon>
        <taxon>Fungi</taxon>
        <taxon>Dikarya</taxon>
        <taxon>Ascomycota</taxon>
        <taxon>Taphrinomycotina</taxon>
        <taxon>Taphrinomycotina incertae sedis</taxon>
        <taxon>Saitoella</taxon>
    </lineage>
</organism>
<dbReference type="AlphaFoldDB" id="A0A0E9NDB1"/>
<reference evidence="2 3" key="2">
    <citation type="journal article" date="2014" name="J. Gen. Appl. Microbiol.">
        <title>The early diverging ascomycetous budding yeast Saitoella complicata has three histone deacetylases belonging to the Clr6, Hos2, and Rpd3 lineages.</title>
        <authorList>
            <person name="Nishida H."/>
            <person name="Matsumoto T."/>
            <person name="Kondo S."/>
            <person name="Hamamoto M."/>
            <person name="Yoshikawa H."/>
        </authorList>
    </citation>
    <scope>NUCLEOTIDE SEQUENCE [LARGE SCALE GENOMIC DNA]</scope>
    <source>
        <strain evidence="2 3">NRRL Y-17804</strain>
    </source>
</reference>
<feature type="compositionally biased region" description="Basic and acidic residues" evidence="1">
    <location>
        <begin position="11"/>
        <end position="31"/>
    </location>
</feature>